<sequence>MIPPELLAVLSGPAVLRLPDPLPVQESPGRAGVRTFTPRTVRFSRDHQFFEDGDVYRHLYLEDVLTGIGEVEERAKVSEFQCQTAGCSQVFDTLESYEHHYNTLHRNVCSTCKRSFPSSRLLDIHILEWHDSLFEIMAEKTNMFQCLVEGCVEKFKTSGERKEHLVRAHLYPSDFRFDKPKTSKK</sequence>
<dbReference type="Gene3D" id="3.30.160.60">
    <property type="entry name" value="Classic Zinc Finger"/>
    <property type="match status" value="1"/>
</dbReference>
<dbReference type="InterPro" id="IPR013087">
    <property type="entry name" value="Znf_C2H2_type"/>
</dbReference>
<organism evidence="2 3">
    <name type="scientific">Staurois parvus</name>
    <dbReference type="NCBI Taxonomy" id="386267"/>
    <lineage>
        <taxon>Eukaryota</taxon>
        <taxon>Metazoa</taxon>
        <taxon>Chordata</taxon>
        <taxon>Craniata</taxon>
        <taxon>Vertebrata</taxon>
        <taxon>Euteleostomi</taxon>
        <taxon>Amphibia</taxon>
        <taxon>Batrachia</taxon>
        <taxon>Anura</taxon>
        <taxon>Neobatrachia</taxon>
        <taxon>Ranoidea</taxon>
        <taxon>Ranidae</taxon>
        <taxon>Staurois</taxon>
    </lineage>
</organism>
<keyword evidence="3" id="KW-1185">Reference proteome</keyword>
<feature type="domain" description="C2H2-type" evidence="1">
    <location>
        <begin position="146"/>
        <end position="169"/>
    </location>
</feature>
<dbReference type="PANTHER" id="PTHR21354">
    <property type="entry name" value="ZINC FINGER PROTEIN 511"/>
    <property type="match status" value="1"/>
</dbReference>
<protein>
    <recommendedName>
        <fullName evidence="1">C2H2-type domain-containing protein</fullName>
    </recommendedName>
</protein>
<gene>
    <name evidence="2" type="ORF">SPARVUS_LOCUS14737164</name>
</gene>
<evidence type="ECO:0000313" key="3">
    <source>
        <dbReference type="Proteomes" id="UP001162483"/>
    </source>
</evidence>
<evidence type="ECO:0000313" key="2">
    <source>
        <dbReference type="EMBL" id="CAI9612605.1"/>
    </source>
</evidence>
<dbReference type="InterPro" id="IPR039258">
    <property type="entry name" value="ZNF511"/>
</dbReference>
<dbReference type="SUPFAM" id="SSF57667">
    <property type="entry name" value="beta-beta-alpha zinc fingers"/>
    <property type="match status" value="1"/>
</dbReference>
<dbReference type="PROSITE" id="PS00028">
    <property type="entry name" value="ZINC_FINGER_C2H2_1"/>
    <property type="match status" value="3"/>
</dbReference>
<feature type="domain" description="C2H2-type" evidence="1">
    <location>
        <begin position="82"/>
        <end position="105"/>
    </location>
</feature>
<accession>A0ABN9GTC1</accession>
<evidence type="ECO:0000259" key="1">
    <source>
        <dbReference type="PROSITE" id="PS00028"/>
    </source>
</evidence>
<dbReference type="EMBL" id="CATNWA010019334">
    <property type="protein sequence ID" value="CAI9612605.1"/>
    <property type="molecule type" value="Genomic_DNA"/>
</dbReference>
<reference evidence="2" key="1">
    <citation type="submission" date="2023-05" db="EMBL/GenBank/DDBJ databases">
        <authorList>
            <person name="Stuckert A."/>
        </authorList>
    </citation>
    <scope>NUCLEOTIDE SEQUENCE</scope>
</reference>
<dbReference type="PANTHER" id="PTHR21354:SF0">
    <property type="entry name" value="ZINC FINGER PROTEIN 511"/>
    <property type="match status" value="1"/>
</dbReference>
<dbReference type="SMART" id="SM00355">
    <property type="entry name" value="ZnF_C2H2"/>
    <property type="match status" value="3"/>
</dbReference>
<dbReference type="Proteomes" id="UP001162483">
    <property type="component" value="Unassembled WGS sequence"/>
</dbReference>
<proteinExistence type="predicted"/>
<dbReference type="InterPro" id="IPR036236">
    <property type="entry name" value="Znf_C2H2_sf"/>
</dbReference>
<name>A0ABN9GTC1_9NEOB</name>
<comment type="caution">
    <text evidence="2">The sequence shown here is derived from an EMBL/GenBank/DDBJ whole genome shotgun (WGS) entry which is preliminary data.</text>
</comment>
<feature type="domain" description="C2H2-type" evidence="1">
    <location>
        <begin position="109"/>
        <end position="130"/>
    </location>
</feature>